<protein>
    <recommendedName>
        <fullName evidence="3">Transferase</fullName>
    </recommendedName>
</protein>
<keyword evidence="2" id="KW-1185">Reference proteome</keyword>
<name>A0A3P1B5Z3_9FLAO</name>
<sequence length="239" mass="27048">MINRLKHFLSINWFATLQINFKAFAFKEALLLPIIVYRGFKIMQFRGKIVLNTKPHFGLVGFGQSYEIFKRKNSCGEAIINGVIEINGKVQFGLDTKLYVKKDAVLKLGHINSFASRTELICFKSISIGNWVQFGNECLITDTNFHELKDLVTNTKLPMNKEIIIGSYNFIGARSTIKGNTVTPNNCLVGTNSLLNKDYCSLGENIILGGIPAKFIKENIVRDWESEKKSLENYLTIKL</sequence>
<evidence type="ECO:0000313" key="2">
    <source>
        <dbReference type="Proteomes" id="UP000268372"/>
    </source>
</evidence>
<gene>
    <name evidence="1" type="ORF">EG242_02285</name>
</gene>
<proteinExistence type="predicted"/>
<dbReference type="Gene3D" id="2.160.10.10">
    <property type="entry name" value="Hexapeptide repeat proteins"/>
    <property type="match status" value="1"/>
</dbReference>
<comment type="caution">
    <text evidence="1">The sequence shown here is derived from an EMBL/GenBank/DDBJ whole genome shotgun (WGS) entry which is preliminary data.</text>
</comment>
<dbReference type="SUPFAM" id="SSF51161">
    <property type="entry name" value="Trimeric LpxA-like enzymes"/>
    <property type="match status" value="1"/>
</dbReference>
<evidence type="ECO:0000313" key="1">
    <source>
        <dbReference type="EMBL" id="RRA96445.1"/>
    </source>
</evidence>
<evidence type="ECO:0008006" key="3">
    <source>
        <dbReference type="Google" id="ProtNLM"/>
    </source>
</evidence>
<dbReference type="InterPro" id="IPR011004">
    <property type="entry name" value="Trimer_LpxA-like_sf"/>
</dbReference>
<dbReference type="EMBL" id="RQTJ01000003">
    <property type="protein sequence ID" value="RRA96445.1"/>
    <property type="molecule type" value="Genomic_DNA"/>
</dbReference>
<reference evidence="1 2" key="1">
    <citation type="submission" date="2018-11" db="EMBL/GenBank/DDBJ databases">
        <title>Flavobacterium sp. nov., YIM 102796 draft genome.</title>
        <authorList>
            <person name="Li G."/>
            <person name="Jiang Y."/>
        </authorList>
    </citation>
    <scope>NUCLEOTIDE SEQUENCE [LARGE SCALE GENOMIC DNA]</scope>
    <source>
        <strain evidence="1 2">YIM 102796</strain>
    </source>
</reference>
<organism evidence="1 2">
    <name type="scientific">Paenimyroides viscosum</name>
    <dbReference type="NCBI Taxonomy" id="2488729"/>
    <lineage>
        <taxon>Bacteria</taxon>
        <taxon>Pseudomonadati</taxon>
        <taxon>Bacteroidota</taxon>
        <taxon>Flavobacteriia</taxon>
        <taxon>Flavobacteriales</taxon>
        <taxon>Flavobacteriaceae</taxon>
        <taxon>Paenimyroides</taxon>
    </lineage>
</organism>
<accession>A0A3P1B5Z3</accession>
<dbReference type="OrthoDB" id="9814490at2"/>
<dbReference type="RefSeq" id="WP_124898301.1">
    <property type="nucleotide sequence ID" value="NZ_RQTJ01000003.1"/>
</dbReference>
<dbReference type="AlphaFoldDB" id="A0A3P1B5Z3"/>
<dbReference type="Proteomes" id="UP000268372">
    <property type="component" value="Unassembled WGS sequence"/>
</dbReference>